<evidence type="ECO:0000313" key="2">
    <source>
        <dbReference type="Proteomes" id="UP000626109"/>
    </source>
</evidence>
<comment type="caution">
    <text evidence="1">The sequence shown here is derived from an EMBL/GenBank/DDBJ whole genome shotgun (WGS) entry which is preliminary data.</text>
</comment>
<proteinExistence type="predicted"/>
<accession>A0A813JUU5</accession>
<evidence type="ECO:0000313" key="1">
    <source>
        <dbReference type="EMBL" id="CAE8689927.1"/>
    </source>
</evidence>
<gene>
    <name evidence="1" type="ORF">PGLA2088_LOCUS26702</name>
</gene>
<sequence>MSDRPQERRVALIGSTGGGAATLGHGDPDSLRLALERQLELVGGGGACVAEAVFVACDAPLDSARPDTPSSLWALSANGGKGAAGLHCVMRGPLEHVNVRARELDAALAVRLQWLDGVIAISTDSGPLGVNRQSLAAAAKAGLPIAGTGGTSLSIAAGGQRWRLRRYDAHDESHRNRRCPRWSLEGALLAQPGRRGIFRLALRRGRLLTSLPGGVELFCSPNWTSDVARRQP</sequence>
<dbReference type="AlphaFoldDB" id="A0A813JUU5"/>
<reference evidence="1" key="1">
    <citation type="submission" date="2021-02" db="EMBL/GenBank/DDBJ databases">
        <authorList>
            <person name="Dougan E. K."/>
            <person name="Rhodes N."/>
            <person name="Thang M."/>
            <person name="Chan C."/>
        </authorList>
    </citation>
    <scope>NUCLEOTIDE SEQUENCE</scope>
</reference>
<organism evidence="1 2">
    <name type="scientific">Polarella glacialis</name>
    <name type="common">Dinoflagellate</name>
    <dbReference type="NCBI Taxonomy" id="89957"/>
    <lineage>
        <taxon>Eukaryota</taxon>
        <taxon>Sar</taxon>
        <taxon>Alveolata</taxon>
        <taxon>Dinophyceae</taxon>
        <taxon>Suessiales</taxon>
        <taxon>Suessiaceae</taxon>
        <taxon>Polarella</taxon>
    </lineage>
</organism>
<dbReference type="EMBL" id="CAJNNW010027161">
    <property type="protein sequence ID" value="CAE8689927.1"/>
    <property type="molecule type" value="Genomic_DNA"/>
</dbReference>
<dbReference type="Proteomes" id="UP000626109">
    <property type="component" value="Unassembled WGS sequence"/>
</dbReference>
<name>A0A813JUU5_POLGL</name>
<protein>
    <submittedName>
        <fullName evidence="1">Uncharacterized protein</fullName>
    </submittedName>
</protein>